<evidence type="ECO:0000313" key="1">
    <source>
        <dbReference type="EMBL" id="AJQ46404.1"/>
    </source>
</evidence>
<dbReference type="RefSeq" id="WP_019471840.1">
    <property type="nucleotide sequence ID" value="NZ_CP010979.1"/>
</dbReference>
<organism evidence="1 2">
    <name type="scientific">Pseudomonas putida S13.1.2</name>
    <dbReference type="NCBI Taxonomy" id="1384061"/>
    <lineage>
        <taxon>Bacteria</taxon>
        <taxon>Pseudomonadati</taxon>
        <taxon>Pseudomonadota</taxon>
        <taxon>Gammaproteobacteria</taxon>
        <taxon>Pseudomonadales</taxon>
        <taxon>Pseudomonadaceae</taxon>
        <taxon>Pseudomonas</taxon>
    </lineage>
</organism>
<sequence length="88" mass="9660">MSQFAKLFEFEDLGQVLIKLDDGDDGPEVRTYFVPDGFGVCSIAMTFKPDAQDGEWLKAEKAFAMIDREKARVLVSEALATIPTGLSA</sequence>
<accession>A0AAU8RU12</accession>
<gene>
    <name evidence="1" type="ORF">N805_03870</name>
</gene>
<reference evidence="1 2" key="1">
    <citation type="submission" date="2015-02" db="EMBL/GenBank/DDBJ databases">
        <title>Complete Genome Sequencing of Pseudomonas putida S13.1.2.</title>
        <authorList>
            <person name="Chong T.M."/>
            <person name="Chan K.G."/>
            <person name="Dessaux Y."/>
        </authorList>
    </citation>
    <scope>NUCLEOTIDE SEQUENCE [LARGE SCALE GENOMIC DNA]</scope>
    <source>
        <strain evidence="1 2">S13.1.2</strain>
    </source>
</reference>
<protein>
    <submittedName>
        <fullName evidence="1">Uncharacterized protein</fullName>
    </submittedName>
</protein>
<dbReference type="EMBL" id="CP010979">
    <property type="protein sequence ID" value="AJQ46404.1"/>
    <property type="molecule type" value="Genomic_DNA"/>
</dbReference>
<dbReference type="AlphaFoldDB" id="A0AAU8RU12"/>
<evidence type="ECO:0000313" key="2">
    <source>
        <dbReference type="Proteomes" id="UP000033260"/>
    </source>
</evidence>
<proteinExistence type="predicted"/>
<dbReference type="Proteomes" id="UP000033260">
    <property type="component" value="Chromosome"/>
</dbReference>
<name>A0AAU8RU12_PSEPU</name>